<keyword evidence="5 6" id="KW-0472">Membrane</keyword>
<dbReference type="InterPro" id="IPR051136">
    <property type="entry name" value="Intracellular_Lectin-GPT"/>
</dbReference>
<evidence type="ECO:0000256" key="3">
    <source>
        <dbReference type="ARBA" id="ARBA00022729"/>
    </source>
</evidence>
<name>A0A1J4KMQ8_9EUKA</name>
<dbReference type="Gene3D" id="2.60.120.200">
    <property type="match status" value="1"/>
</dbReference>
<dbReference type="Proteomes" id="UP000179807">
    <property type="component" value="Unassembled WGS sequence"/>
</dbReference>
<dbReference type="InterPro" id="IPR005052">
    <property type="entry name" value="Lectin_leg"/>
</dbReference>
<dbReference type="CDD" id="cd07308">
    <property type="entry name" value="lectin_leg-like"/>
    <property type="match status" value="1"/>
</dbReference>
<comment type="caution">
    <text evidence="9">The sequence shown here is derived from an EMBL/GenBank/DDBJ whole genome shotgun (WGS) entry which is preliminary data.</text>
</comment>
<sequence>MYFFFFSFLVYSLTERYSLVPPFVLTNLSEINDWTIRGSVVNMKNYLRLTDAVTDGFGGICHRVPTRFLDWMVEIEISAKGGNSGEGFFFFFTKECCPDLFQNVFTGFEVWINTTQTNREDLSPIYFYNSANGEKFENNDIKSIGNIHLRRQQSPVRLRITKKENSISIEYSTDSSHKKIFSTTIEKSNLIEYGYFSLFAITSLHADNNDLFSFRTISLSEPLPGESNIDFSSLNRKMINDNVIARRAIKSRRRSKFIVSNKYAENIDENKGILTGKPQELRDAFKIIKETEIRGKETVSINELKKFIDEKIDSTIEKAMKKIDLASSRFDETKIDMNDVWSYLKTQLYDLSTETTNTLKQMGDEALQSAKEIKLANFDKKKLKLKMSQIKENDNTSNISKILFIICGIETFAYIAFFIIQRKRTHGFTKVD</sequence>
<dbReference type="PROSITE" id="PS51328">
    <property type="entry name" value="L_LECTIN_LIKE"/>
    <property type="match status" value="1"/>
</dbReference>
<feature type="transmembrane region" description="Helical" evidence="6">
    <location>
        <begin position="402"/>
        <end position="420"/>
    </location>
</feature>
<organism evidence="9 10">
    <name type="scientific">Tritrichomonas foetus</name>
    <dbReference type="NCBI Taxonomy" id="1144522"/>
    <lineage>
        <taxon>Eukaryota</taxon>
        <taxon>Metamonada</taxon>
        <taxon>Parabasalia</taxon>
        <taxon>Tritrichomonadida</taxon>
        <taxon>Tritrichomonadidae</taxon>
        <taxon>Tritrichomonas</taxon>
    </lineage>
</organism>
<dbReference type="PANTHER" id="PTHR12223:SF28">
    <property type="entry name" value="LECTIN, MANNOSE BINDING 1 LIKE"/>
    <property type="match status" value="1"/>
</dbReference>
<evidence type="ECO:0000313" key="9">
    <source>
        <dbReference type="EMBL" id="OHT11084.1"/>
    </source>
</evidence>
<gene>
    <name evidence="9" type="ORF">TRFO_04021</name>
</gene>
<evidence type="ECO:0000256" key="7">
    <source>
        <dbReference type="SAM" id="SignalP"/>
    </source>
</evidence>
<keyword evidence="4 6" id="KW-1133">Transmembrane helix</keyword>
<protein>
    <submittedName>
        <fullName evidence="9">Legume-like lectin family protein</fullName>
    </submittedName>
</protein>
<evidence type="ECO:0000256" key="4">
    <source>
        <dbReference type="ARBA" id="ARBA00022989"/>
    </source>
</evidence>
<dbReference type="GeneID" id="94826340"/>
<dbReference type="SUPFAM" id="SSF49899">
    <property type="entry name" value="Concanavalin A-like lectins/glucanases"/>
    <property type="match status" value="1"/>
</dbReference>
<dbReference type="GO" id="GO:0006888">
    <property type="term" value="P:endoplasmic reticulum to Golgi vesicle-mediated transport"/>
    <property type="evidence" value="ECO:0007669"/>
    <property type="project" value="TreeGrafter"/>
</dbReference>
<feature type="chain" id="PRO_5012023556" evidence="7">
    <location>
        <begin position="17"/>
        <end position="432"/>
    </location>
</feature>
<feature type="domain" description="L-type lectin-like" evidence="8">
    <location>
        <begin position="11"/>
        <end position="219"/>
    </location>
</feature>
<dbReference type="AlphaFoldDB" id="A0A1J4KMQ8"/>
<dbReference type="GO" id="GO:0030134">
    <property type="term" value="C:COPII-coated ER to Golgi transport vesicle"/>
    <property type="evidence" value="ECO:0007669"/>
    <property type="project" value="TreeGrafter"/>
</dbReference>
<dbReference type="OrthoDB" id="10265193at2759"/>
<dbReference type="VEuPathDB" id="TrichDB:TRFO_04021"/>
<dbReference type="RefSeq" id="XP_068364220.1">
    <property type="nucleotide sequence ID" value="XM_068491636.1"/>
</dbReference>
<reference evidence="9" key="1">
    <citation type="submission" date="2016-10" db="EMBL/GenBank/DDBJ databases">
        <authorList>
            <person name="Benchimol M."/>
            <person name="Almeida L.G."/>
            <person name="Vasconcelos A.T."/>
            <person name="Perreira-Neves A."/>
            <person name="Rosa I.A."/>
            <person name="Tasca T."/>
            <person name="Bogo M.R."/>
            <person name="de Souza W."/>
        </authorList>
    </citation>
    <scope>NUCLEOTIDE SEQUENCE [LARGE SCALE GENOMIC DNA]</scope>
    <source>
        <strain evidence="9">K</strain>
    </source>
</reference>
<keyword evidence="10" id="KW-1185">Reference proteome</keyword>
<dbReference type="Pfam" id="PF03388">
    <property type="entry name" value="Lectin_leg-like"/>
    <property type="match status" value="1"/>
</dbReference>
<evidence type="ECO:0000259" key="8">
    <source>
        <dbReference type="PROSITE" id="PS51328"/>
    </source>
</evidence>
<feature type="signal peptide" evidence="7">
    <location>
        <begin position="1"/>
        <end position="16"/>
    </location>
</feature>
<dbReference type="InterPro" id="IPR013320">
    <property type="entry name" value="ConA-like_dom_sf"/>
</dbReference>
<dbReference type="GO" id="GO:0005537">
    <property type="term" value="F:D-mannose binding"/>
    <property type="evidence" value="ECO:0007669"/>
    <property type="project" value="TreeGrafter"/>
</dbReference>
<dbReference type="GO" id="GO:0005789">
    <property type="term" value="C:endoplasmic reticulum membrane"/>
    <property type="evidence" value="ECO:0007669"/>
    <property type="project" value="TreeGrafter"/>
</dbReference>
<dbReference type="PANTHER" id="PTHR12223">
    <property type="entry name" value="VESICULAR MANNOSE-BINDING LECTIN"/>
    <property type="match status" value="1"/>
</dbReference>
<evidence type="ECO:0000313" key="10">
    <source>
        <dbReference type="Proteomes" id="UP000179807"/>
    </source>
</evidence>
<proteinExistence type="predicted"/>
<evidence type="ECO:0000256" key="5">
    <source>
        <dbReference type="ARBA" id="ARBA00023136"/>
    </source>
</evidence>
<evidence type="ECO:0000256" key="1">
    <source>
        <dbReference type="ARBA" id="ARBA00004479"/>
    </source>
</evidence>
<dbReference type="GO" id="GO:0000139">
    <property type="term" value="C:Golgi membrane"/>
    <property type="evidence" value="ECO:0007669"/>
    <property type="project" value="TreeGrafter"/>
</dbReference>
<evidence type="ECO:0000256" key="6">
    <source>
        <dbReference type="SAM" id="Phobius"/>
    </source>
</evidence>
<keyword evidence="2 6" id="KW-0812">Transmembrane</keyword>
<dbReference type="EMBL" id="MLAK01000594">
    <property type="protein sequence ID" value="OHT11084.1"/>
    <property type="molecule type" value="Genomic_DNA"/>
</dbReference>
<accession>A0A1J4KMQ8</accession>
<comment type="subcellular location">
    <subcellularLocation>
        <location evidence="1">Membrane</location>
        <topology evidence="1">Single-pass type I membrane protein</topology>
    </subcellularLocation>
</comment>
<keyword evidence="3 7" id="KW-0732">Signal</keyword>
<evidence type="ECO:0000256" key="2">
    <source>
        <dbReference type="ARBA" id="ARBA00022692"/>
    </source>
</evidence>
<dbReference type="GO" id="GO:0005793">
    <property type="term" value="C:endoplasmic reticulum-Golgi intermediate compartment"/>
    <property type="evidence" value="ECO:0007669"/>
    <property type="project" value="TreeGrafter"/>
</dbReference>